<dbReference type="AlphaFoldDB" id="A0A0C3EQG3"/>
<evidence type="ECO:0000256" key="1">
    <source>
        <dbReference type="SAM" id="MobiDB-lite"/>
    </source>
</evidence>
<keyword evidence="3" id="KW-1185">Reference proteome</keyword>
<reference evidence="3" key="2">
    <citation type="submission" date="2015-01" db="EMBL/GenBank/DDBJ databases">
        <title>Evolutionary Origins and Diversification of the Mycorrhizal Mutualists.</title>
        <authorList>
            <consortium name="DOE Joint Genome Institute"/>
            <consortium name="Mycorrhizal Genomics Consortium"/>
            <person name="Kohler A."/>
            <person name="Kuo A."/>
            <person name="Nagy L.G."/>
            <person name="Floudas D."/>
            <person name="Copeland A."/>
            <person name="Barry K.W."/>
            <person name="Cichocki N."/>
            <person name="Veneault-Fourrey C."/>
            <person name="LaButti K."/>
            <person name="Lindquist E.A."/>
            <person name="Lipzen A."/>
            <person name="Lundell T."/>
            <person name="Morin E."/>
            <person name="Murat C."/>
            <person name="Riley R."/>
            <person name="Ohm R."/>
            <person name="Sun H."/>
            <person name="Tunlid A."/>
            <person name="Henrissat B."/>
            <person name="Grigoriev I.V."/>
            <person name="Hibbett D.S."/>
            <person name="Martin F."/>
        </authorList>
    </citation>
    <scope>NUCLEOTIDE SEQUENCE [LARGE SCALE GENOMIC DNA]</scope>
    <source>
        <strain evidence="3">F 1598</strain>
    </source>
</reference>
<name>A0A0C3EQG3_PILCF</name>
<sequence length="89" mass="9872">MVPNLRKGSEAVDIACQSATLKRLRHAGSFNAMVVDENHCDVGYRDTRSHGNRKSVRITDRTSVQTGAACPRPRSYMARNIDVSVRAEI</sequence>
<accession>A0A0C3EQG3</accession>
<gene>
    <name evidence="2" type="ORF">PILCRDRAFT_694115</name>
</gene>
<organism evidence="2 3">
    <name type="scientific">Piloderma croceum (strain F 1598)</name>
    <dbReference type="NCBI Taxonomy" id="765440"/>
    <lineage>
        <taxon>Eukaryota</taxon>
        <taxon>Fungi</taxon>
        <taxon>Dikarya</taxon>
        <taxon>Basidiomycota</taxon>
        <taxon>Agaricomycotina</taxon>
        <taxon>Agaricomycetes</taxon>
        <taxon>Agaricomycetidae</taxon>
        <taxon>Atheliales</taxon>
        <taxon>Atheliaceae</taxon>
        <taxon>Piloderma</taxon>
    </lineage>
</organism>
<reference evidence="2 3" key="1">
    <citation type="submission" date="2014-04" db="EMBL/GenBank/DDBJ databases">
        <authorList>
            <consortium name="DOE Joint Genome Institute"/>
            <person name="Kuo A."/>
            <person name="Tarkka M."/>
            <person name="Buscot F."/>
            <person name="Kohler A."/>
            <person name="Nagy L.G."/>
            <person name="Floudas D."/>
            <person name="Copeland A."/>
            <person name="Barry K.W."/>
            <person name="Cichocki N."/>
            <person name="Veneault-Fourrey C."/>
            <person name="LaButti K."/>
            <person name="Lindquist E.A."/>
            <person name="Lipzen A."/>
            <person name="Lundell T."/>
            <person name="Morin E."/>
            <person name="Murat C."/>
            <person name="Sun H."/>
            <person name="Tunlid A."/>
            <person name="Henrissat B."/>
            <person name="Grigoriev I.V."/>
            <person name="Hibbett D.S."/>
            <person name="Martin F."/>
            <person name="Nordberg H.P."/>
            <person name="Cantor M.N."/>
            <person name="Hua S.X."/>
        </authorList>
    </citation>
    <scope>NUCLEOTIDE SEQUENCE [LARGE SCALE GENOMIC DNA]</scope>
    <source>
        <strain evidence="2 3">F 1598</strain>
    </source>
</reference>
<evidence type="ECO:0000313" key="2">
    <source>
        <dbReference type="EMBL" id="KIM74810.1"/>
    </source>
</evidence>
<dbReference type="InParanoid" id="A0A0C3EQG3"/>
<feature type="region of interest" description="Disordered" evidence="1">
    <location>
        <begin position="43"/>
        <end position="69"/>
    </location>
</feature>
<proteinExistence type="predicted"/>
<protein>
    <submittedName>
        <fullName evidence="2">Uncharacterized protein</fullName>
    </submittedName>
</protein>
<dbReference type="HOGENOM" id="CLU_2455541_0_0_1"/>
<dbReference type="Proteomes" id="UP000054166">
    <property type="component" value="Unassembled WGS sequence"/>
</dbReference>
<dbReference type="EMBL" id="KN833055">
    <property type="protein sequence ID" value="KIM74810.1"/>
    <property type="molecule type" value="Genomic_DNA"/>
</dbReference>
<evidence type="ECO:0000313" key="3">
    <source>
        <dbReference type="Proteomes" id="UP000054166"/>
    </source>
</evidence>